<gene>
    <name evidence="2" type="ORF">SAMN05421762_1261</name>
</gene>
<evidence type="ECO:0000256" key="1">
    <source>
        <dbReference type="SAM" id="Phobius"/>
    </source>
</evidence>
<feature type="transmembrane region" description="Helical" evidence="1">
    <location>
        <begin position="71"/>
        <end position="89"/>
    </location>
</feature>
<organism evidence="2 3">
    <name type="scientific">Pseudooceanicola nitratireducens</name>
    <dbReference type="NCBI Taxonomy" id="517719"/>
    <lineage>
        <taxon>Bacteria</taxon>
        <taxon>Pseudomonadati</taxon>
        <taxon>Pseudomonadota</taxon>
        <taxon>Alphaproteobacteria</taxon>
        <taxon>Rhodobacterales</taxon>
        <taxon>Paracoccaceae</taxon>
        <taxon>Pseudooceanicola</taxon>
    </lineage>
</organism>
<dbReference type="STRING" id="517719.SAMN05421762_1261"/>
<proteinExistence type="predicted"/>
<dbReference type="AlphaFoldDB" id="A0A1I1JYB3"/>
<keyword evidence="3" id="KW-1185">Reference proteome</keyword>
<keyword evidence="1" id="KW-1133">Transmembrane helix</keyword>
<reference evidence="2 3" key="1">
    <citation type="submission" date="2016-10" db="EMBL/GenBank/DDBJ databases">
        <authorList>
            <person name="de Groot N.N."/>
        </authorList>
    </citation>
    <scope>NUCLEOTIDE SEQUENCE [LARGE SCALE GENOMIC DNA]</scope>
    <source>
        <strain evidence="2 3">DSM 29619</strain>
    </source>
</reference>
<name>A0A1I1JYB3_9RHOB</name>
<dbReference type="EMBL" id="FOLX01000001">
    <property type="protein sequence ID" value="SFC53679.1"/>
    <property type="molecule type" value="Genomic_DNA"/>
</dbReference>
<accession>A0A1I1JYB3</accession>
<evidence type="ECO:0000313" key="2">
    <source>
        <dbReference type="EMBL" id="SFC53679.1"/>
    </source>
</evidence>
<feature type="transmembrane region" description="Helical" evidence="1">
    <location>
        <begin position="95"/>
        <end position="115"/>
    </location>
</feature>
<sequence>MIRKHLIRYLAAPIATGVFFVLAAASIDAVTHVLGPPSRGVGYGIGVQSLGLALAIAGAATLTASYWVGRAFALTIGTALCLICVVALFPQPSLLVRLLLGVWISVLLSMLVLVLRKLRHIG</sequence>
<keyword evidence="1" id="KW-0812">Transmembrane</keyword>
<evidence type="ECO:0000313" key="3">
    <source>
        <dbReference type="Proteomes" id="UP000231644"/>
    </source>
</evidence>
<protein>
    <submittedName>
        <fullName evidence="2">Uncharacterized protein</fullName>
    </submittedName>
</protein>
<dbReference type="Proteomes" id="UP000231644">
    <property type="component" value="Unassembled WGS sequence"/>
</dbReference>
<feature type="transmembrane region" description="Helical" evidence="1">
    <location>
        <begin position="41"/>
        <end position="64"/>
    </location>
</feature>
<keyword evidence="1" id="KW-0472">Membrane</keyword>